<dbReference type="AlphaFoldDB" id="A0A561WAR0"/>
<comment type="caution">
    <text evidence="3">The sequence shown here is derived from an EMBL/GenBank/DDBJ whole genome shotgun (WGS) entry which is preliminary data.</text>
</comment>
<dbReference type="RefSeq" id="WP_122979634.1">
    <property type="nucleotide sequence ID" value="NZ_BOMX01000153.1"/>
</dbReference>
<proteinExistence type="inferred from homology"/>
<dbReference type="SUPFAM" id="SSF143120">
    <property type="entry name" value="YefM-like"/>
    <property type="match status" value="1"/>
</dbReference>
<accession>A0A561WAR0</accession>
<comment type="function">
    <text evidence="2">Antitoxin component of a type II toxin-antitoxin (TA) system.</text>
</comment>
<dbReference type="Pfam" id="PF02604">
    <property type="entry name" value="PhdYeFM_antitox"/>
    <property type="match status" value="1"/>
</dbReference>
<protein>
    <recommendedName>
        <fullName evidence="2">Antitoxin</fullName>
    </recommendedName>
</protein>
<dbReference type="Proteomes" id="UP000320239">
    <property type="component" value="Unassembled WGS sequence"/>
</dbReference>
<sequence length="104" mass="11468">MSSKNVGIEQARKTLGDLVNQAQQGTDIILTRNGKPAARITRYQEDAMTTELTAGTRVIVDRDTLPTDWTAAGEITEVTEQTVIVELDNGQRQEVLHDQVSRTS</sequence>
<dbReference type="Gene3D" id="3.40.1620.10">
    <property type="entry name" value="YefM-like domain"/>
    <property type="match status" value="1"/>
</dbReference>
<dbReference type="EMBL" id="VIWY01000003">
    <property type="protein sequence ID" value="TWG20948.1"/>
    <property type="molecule type" value="Genomic_DNA"/>
</dbReference>
<dbReference type="OrthoDB" id="557859at2"/>
<evidence type="ECO:0000313" key="3">
    <source>
        <dbReference type="EMBL" id="TWG20948.1"/>
    </source>
</evidence>
<name>A0A561WAR0_ACTTI</name>
<keyword evidence="4" id="KW-1185">Reference proteome</keyword>
<comment type="similarity">
    <text evidence="1 2">Belongs to the phD/YefM antitoxin family.</text>
</comment>
<evidence type="ECO:0000313" key="4">
    <source>
        <dbReference type="Proteomes" id="UP000320239"/>
    </source>
</evidence>
<gene>
    <name evidence="3" type="ORF">FHX34_103477</name>
</gene>
<dbReference type="InterPro" id="IPR006442">
    <property type="entry name" value="Antitoxin_Phd/YefM"/>
</dbReference>
<dbReference type="InterPro" id="IPR036165">
    <property type="entry name" value="YefM-like_sf"/>
</dbReference>
<evidence type="ECO:0000256" key="1">
    <source>
        <dbReference type="ARBA" id="ARBA00009981"/>
    </source>
</evidence>
<dbReference type="NCBIfam" id="TIGR01552">
    <property type="entry name" value="phd_fam"/>
    <property type="match status" value="1"/>
</dbReference>
<evidence type="ECO:0000256" key="2">
    <source>
        <dbReference type="RuleBase" id="RU362080"/>
    </source>
</evidence>
<organism evidence="3 4">
    <name type="scientific">Actinoplanes teichomyceticus</name>
    <dbReference type="NCBI Taxonomy" id="1867"/>
    <lineage>
        <taxon>Bacteria</taxon>
        <taxon>Bacillati</taxon>
        <taxon>Actinomycetota</taxon>
        <taxon>Actinomycetes</taxon>
        <taxon>Micromonosporales</taxon>
        <taxon>Micromonosporaceae</taxon>
        <taxon>Actinoplanes</taxon>
    </lineage>
</organism>
<reference evidence="3 4" key="1">
    <citation type="submission" date="2019-06" db="EMBL/GenBank/DDBJ databases">
        <title>Sequencing the genomes of 1000 actinobacteria strains.</title>
        <authorList>
            <person name="Klenk H.-P."/>
        </authorList>
    </citation>
    <scope>NUCLEOTIDE SEQUENCE [LARGE SCALE GENOMIC DNA]</scope>
    <source>
        <strain evidence="3 4">DSM 43866</strain>
    </source>
</reference>